<reference evidence="3" key="1">
    <citation type="journal article" date="2019" name="Int. J. Syst. Evol. Microbiol.">
        <title>The Global Catalogue of Microorganisms (GCM) 10K type strain sequencing project: providing services to taxonomists for standard genome sequencing and annotation.</title>
        <authorList>
            <consortium name="The Broad Institute Genomics Platform"/>
            <consortium name="The Broad Institute Genome Sequencing Center for Infectious Disease"/>
            <person name="Wu L."/>
            <person name="Ma J."/>
        </authorList>
    </citation>
    <scope>NUCLEOTIDE SEQUENCE [LARGE SCALE GENOMIC DNA]</scope>
    <source>
        <strain evidence="3">KCTC 42423</strain>
    </source>
</reference>
<accession>A0ABW5N9J0</accession>
<evidence type="ECO:0000313" key="2">
    <source>
        <dbReference type="EMBL" id="MFD2590859.1"/>
    </source>
</evidence>
<comment type="caution">
    <text evidence="2">The sequence shown here is derived from an EMBL/GenBank/DDBJ whole genome shotgun (WGS) entry which is preliminary data.</text>
</comment>
<dbReference type="EMBL" id="JBHULX010000013">
    <property type="protein sequence ID" value="MFD2590859.1"/>
    <property type="molecule type" value="Genomic_DNA"/>
</dbReference>
<dbReference type="Proteomes" id="UP001597459">
    <property type="component" value="Unassembled WGS sequence"/>
</dbReference>
<name>A0ABW5N9J0_9FLAO</name>
<dbReference type="RefSeq" id="WP_176027470.1">
    <property type="nucleotide sequence ID" value="NZ_JBHSJV010000001.1"/>
</dbReference>
<keyword evidence="3" id="KW-1185">Reference proteome</keyword>
<keyword evidence="1" id="KW-0732">Signal</keyword>
<evidence type="ECO:0000313" key="3">
    <source>
        <dbReference type="Proteomes" id="UP001597459"/>
    </source>
</evidence>
<protein>
    <submittedName>
        <fullName evidence="2">Uncharacterized protein</fullName>
    </submittedName>
</protein>
<feature type="chain" id="PRO_5045300903" evidence="1">
    <location>
        <begin position="22"/>
        <end position="137"/>
    </location>
</feature>
<evidence type="ECO:0000256" key="1">
    <source>
        <dbReference type="SAM" id="SignalP"/>
    </source>
</evidence>
<proteinExistence type="predicted"/>
<organism evidence="2 3">
    <name type="scientific">Aquimarina hainanensis</name>
    <dbReference type="NCBI Taxonomy" id="1578017"/>
    <lineage>
        <taxon>Bacteria</taxon>
        <taxon>Pseudomonadati</taxon>
        <taxon>Bacteroidota</taxon>
        <taxon>Flavobacteriia</taxon>
        <taxon>Flavobacteriales</taxon>
        <taxon>Flavobacteriaceae</taxon>
        <taxon>Aquimarina</taxon>
    </lineage>
</organism>
<gene>
    <name evidence="2" type="ORF">ACFSTE_08465</name>
</gene>
<feature type="signal peptide" evidence="1">
    <location>
        <begin position="1"/>
        <end position="21"/>
    </location>
</feature>
<sequence length="137" mass="16196">MKLVKPIATFICLIFSIAFYAQEAPVEKNKKVEIFTPQERDNLQVWFHEKVKDMKLGMEVEEEYFSIVLYHIVKITRLDDKKTLTKEEIRDKAKTLLLKQNKEVKGILTEEQYAKHLSIFGDIIKSVHNRKTQQKDN</sequence>